<dbReference type="AlphaFoldDB" id="A0A543NL20"/>
<name>A0A543NL20_9ACTN</name>
<gene>
    <name evidence="2" type="ORF">FHX37_2503</name>
</gene>
<evidence type="ECO:0000313" key="2">
    <source>
        <dbReference type="EMBL" id="TQN32533.1"/>
    </source>
</evidence>
<sequence>MIKTALTAAPIAAALAANAVAILSIGAYFVPALIALVVAGATYYRPRSV</sequence>
<evidence type="ECO:0000313" key="3">
    <source>
        <dbReference type="Proteomes" id="UP000317422"/>
    </source>
</evidence>
<organism evidence="2 3">
    <name type="scientific">Haloactinospora alba</name>
    <dbReference type="NCBI Taxonomy" id="405555"/>
    <lineage>
        <taxon>Bacteria</taxon>
        <taxon>Bacillati</taxon>
        <taxon>Actinomycetota</taxon>
        <taxon>Actinomycetes</taxon>
        <taxon>Streptosporangiales</taxon>
        <taxon>Nocardiopsidaceae</taxon>
        <taxon>Haloactinospora</taxon>
    </lineage>
</organism>
<accession>A0A543NL20</accession>
<protein>
    <submittedName>
        <fullName evidence="2">Uncharacterized protein</fullName>
    </submittedName>
</protein>
<dbReference type="EMBL" id="VFQC01000001">
    <property type="protein sequence ID" value="TQN32533.1"/>
    <property type="molecule type" value="Genomic_DNA"/>
</dbReference>
<keyword evidence="3" id="KW-1185">Reference proteome</keyword>
<keyword evidence="1" id="KW-0472">Membrane</keyword>
<reference evidence="2 3" key="1">
    <citation type="submission" date="2019-06" db="EMBL/GenBank/DDBJ databases">
        <title>Sequencing the genomes of 1000 actinobacteria strains.</title>
        <authorList>
            <person name="Klenk H.-P."/>
        </authorList>
    </citation>
    <scope>NUCLEOTIDE SEQUENCE [LARGE SCALE GENOMIC DNA]</scope>
    <source>
        <strain evidence="2 3">DSM 45015</strain>
    </source>
</reference>
<comment type="caution">
    <text evidence="2">The sequence shown here is derived from an EMBL/GenBank/DDBJ whole genome shotgun (WGS) entry which is preliminary data.</text>
</comment>
<feature type="transmembrane region" description="Helical" evidence="1">
    <location>
        <begin position="26"/>
        <end position="44"/>
    </location>
</feature>
<evidence type="ECO:0000256" key="1">
    <source>
        <dbReference type="SAM" id="Phobius"/>
    </source>
</evidence>
<keyword evidence="1" id="KW-0812">Transmembrane</keyword>
<dbReference type="Proteomes" id="UP000317422">
    <property type="component" value="Unassembled WGS sequence"/>
</dbReference>
<proteinExistence type="predicted"/>
<keyword evidence="1" id="KW-1133">Transmembrane helix</keyword>